<sequence length="165" mass="18253">MADEHSFDISASVDLMEVKNAIETSKKEVGSRFDFKGLKAEIDLNEKDKTITLLSSSDSKIDALKDIVISKLIKRDIPPVAITELKRENASGANTKCTLKLNDTLDSNNAKKITKAIKDEKLKVNASIRGEEVRVTSKSIDELQAVIKLVKGLNLELPLSFRNLK</sequence>
<evidence type="ECO:0000256" key="1">
    <source>
        <dbReference type="ARBA" id="ARBA00022741"/>
    </source>
</evidence>
<dbReference type="InterPro" id="IPR007551">
    <property type="entry name" value="YajQ/Smlt4090-like"/>
</dbReference>
<accession>A0A076FHX0</accession>
<evidence type="ECO:0000313" key="5">
    <source>
        <dbReference type="Proteomes" id="UP000028486"/>
    </source>
</evidence>
<protein>
    <recommendedName>
        <fullName evidence="3">Nucleotide-binding protein CIG1485E_1561</fullName>
    </recommendedName>
</protein>
<dbReference type="Pfam" id="PF04461">
    <property type="entry name" value="YajQ"/>
    <property type="match status" value="1"/>
</dbReference>
<comment type="similarity">
    <text evidence="2 3">Belongs to the YajQ family.</text>
</comment>
<dbReference type="EMBL" id="CP009043">
    <property type="protein sequence ID" value="AII15384.1"/>
    <property type="molecule type" value="Genomic_DNA"/>
</dbReference>
<dbReference type="HOGENOM" id="CLU_099839_1_0_7"/>
<dbReference type="GO" id="GO:0005829">
    <property type="term" value="C:cytosol"/>
    <property type="evidence" value="ECO:0007669"/>
    <property type="project" value="TreeGrafter"/>
</dbReference>
<dbReference type="InterPro" id="IPR036183">
    <property type="entry name" value="YajQ-like_sf"/>
</dbReference>
<proteinExistence type="inferred from homology"/>
<dbReference type="Gene3D" id="3.30.70.990">
    <property type="entry name" value="YajQ-like, domain 2"/>
    <property type="match status" value="1"/>
</dbReference>
<dbReference type="PATRIC" id="fig|1244531.5.peg.1767"/>
<evidence type="ECO:0000313" key="4">
    <source>
        <dbReference type="EMBL" id="AII15384.1"/>
    </source>
</evidence>
<dbReference type="CDD" id="cd11740">
    <property type="entry name" value="YajQ_like"/>
    <property type="match status" value="1"/>
</dbReference>
<dbReference type="InterPro" id="IPR035570">
    <property type="entry name" value="UPF0234_N"/>
</dbReference>
<dbReference type="OrthoDB" id="9801447at2"/>
<organism evidence="4 5">
    <name type="scientific">Campylobacter iguaniorum</name>
    <dbReference type="NCBI Taxonomy" id="1244531"/>
    <lineage>
        <taxon>Bacteria</taxon>
        <taxon>Pseudomonadati</taxon>
        <taxon>Campylobacterota</taxon>
        <taxon>Epsilonproteobacteria</taxon>
        <taxon>Campylobacterales</taxon>
        <taxon>Campylobacteraceae</taxon>
        <taxon>Campylobacter</taxon>
    </lineage>
</organism>
<name>A0A076FHX0_9BACT</name>
<dbReference type="STRING" id="1244531.CIG2463D_1758"/>
<dbReference type="RefSeq" id="WP_038455220.1">
    <property type="nucleotide sequence ID" value="NZ_CP009043.1"/>
</dbReference>
<dbReference type="AlphaFoldDB" id="A0A076FHX0"/>
<dbReference type="InterPro" id="IPR035571">
    <property type="entry name" value="UPF0234-like_C"/>
</dbReference>
<keyword evidence="1 3" id="KW-0547">Nucleotide-binding</keyword>
<reference evidence="5" key="1">
    <citation type="journal article" date="2014" name="Genome Announc.">
        <title>Complete Genome Sequence of Campylobacter iguaniorum Strain 1485ET, Isolated from a Bearded Dragon (Pogona vitticeps).</title>
        <authorList>
            <person name="Gilbert M.J."/>
            <person name="Miller W.G."/>
            <person name="Yee E."/>
            <person name="Kik M."/>
            <person name="Wagenaar J.A."/>
            <person name="Duim B."/>
        </authorList>
    </citation>
    <scope>NUCLEOTIDE SEQUENCE [LARGE SCALE GENOMIC DNA]</scope>
    <source>
        <strain evidence="5">1485E</strain>
    </source>
</reference>
<dbReference type="PANTHER" id="PTHR30476">
    <property type="entry name" value="UPF0234 PROTEIN YAJQ"/>
    <property type="match status" value="1"/>
</dbReference>
<dbReference type="NCBIfam" id="NF003819">
    <property type="entry name" value="PRK05412.1"/>
    <property type="match status" value="1"/>
</dbReference>
<dbReference type="Proteomes" id="UP000028486">
    <property type="component" value="Chromosome"/>
</dbReference>
<dbReference type="KEGG" id="caj:CIG1485E_1561"/>
<keyword evidence="5" id="KW-1185">Reference proteome</keyword>
<evidence type="ECO:0000256" key="3">
    <source>
        <dbReference type="HAMAP-Rule" id="MF_00632"/>
    </source>
</evidence>
<dbReference type="HAMAP" id="MF_00632">
    <property type="entry name" value="UPF0234"/>
    <property type="match status" value="1"/>
</dbReference>
<comment type="function">
    <text evidence="3">Nucleotide-binding protein.</text>
</comment>
<dbReference type="SUPFAM" id="SSF89963">
    <property type="entry name" value="YajQ-like"/>
    <property type="match status" value="2"/>
</dbReference>
<dbReference type="eggNOG" id="COG1666">
    <property type="taxonomic scope" value="Bacteria"/>
</dbReference>
<dbReference type="PANTHER" id="PTHR30476:SF0">
    <property type="entry name" value="UPF0234 PROTEIN YAJQ"/>
    <property type="match status" value="1"/>
</dbReference>
<dbReference type="GO" id="GO:0000166">
    <property type="term" value="F:nucleotide binding"/>
    <property type="evidence" value="ECO:0007669"/>
    <property type="project" value="UniProtKB-UniRule"/>
</dbReference>
<evidence type="ECO:0000256" key="2">
    <source>
        <dbReference type="ARBA" id="ARBA00093450"/>
    </source>
</evidence>
<dbReference type="Gene3D" id="3.30.70.860">
    <property type="match status" value="1"/>
</dbReference>
<gene>
    <name evidence="4" type="ORF">CIG1485E_1561</name>
</gene>